<name>A0A841EGI3_9ACTN</name>
<evidence type="ECO:0000313" key="3">
    <source>
        <dbReference type="Proteomes" id="UP000578077"/>
    </source>
</evidence>
<keyword evidence="1" id="KW-1133">Transmembrane helix</keyword>
<protein>
    <submittedName>
        <fullName evidence="2">ABC-type transport system involved in multi-copper enzyme maturation permease subunit</fullName>
    </submittedName>
</protein>
<feature type="transmembrane region" description="Helical" evidence="1">
    <location>
        <begin position="147"/>
        <end position="168"/>
    </location>
</feature>
<gene>
    <name evidence="2" type="ORF">HNR25_002282</name>
</gene>
<dbReference type="RefSeq" id="WP_184634837.1">
    <property type="nucleotide sequence ID" value="NZ_BAABKT010000007.1"/>
</dbReference>
<dbReference type="Proteomes" id="UP000578077">
    <property type="component" value="Unassembled WGS sequence"/>
</dbReference>
<evidence type="ECO:0000313" key="2">
    <source>
        <dbReference type="EMBL" id="MBB5998531.1"/>
    </source>
</evidence>
<feature type="transmembrane region" description="Helical" evidence="1">
    <location>
        <begin position="217"/>
        <end position="238"/>
    </location>
</feature>
<dbReference type="EMBL" id="JACHLY010000001">
    <property type="protein sequence ID" value="MBB5998531.1"/>
    <property type="molecule type" value="Genomic_DNA"/>
</dbReference>
<sequence length="247" mass="26271">MPKVLRAEWLKAWSGRTWWIMAAVALFIGLLGSSGASSTMSQQIGDGMTDTAAATAEVIRSWFAILLPAMLFGAIFVTREYSSGAISRSVLLSGGRVRLLAAKTAVGTGIGVLFALLTAVLAPLSVWGFFAVFGVEPQWTGEATRTLIGVSSVIALAAPWGVLLGWVIRHQAAAVATLLVVTLFVDETLFAFVPEVGKFTMQLSMGSVYLDGKEEALSVPWALLVIAGWLALAGYAAYWRLATRDVT</sequence>
<keyword evidence="1" id="KW-0472">Membrane</keyword>
<feature type="transmembrane region" description="Helical" evidence="1">
    <location>
        <begin position="175"/>
        <end position="197"/>
    </location>
</feature>
<accession>A0A841EGI3</accession>
<keyword evidence="3" id="KW-1185">Reference proteome</keyword>
<comment type="caution">
    <text evidence="2">The sequence shown here is derived from an EMBL/GenBank/DDBJ whole genome shotgun (WGS) entry which is preliminary data.</text>
</comment>
<evidence type="ECO:0000256" key="1">
    <source>
        <dbReference type="SAM" id="Phobius"/>
    </source>
</evidence>
<reference evidence="2 3" key="1">
    <citation type="submission" date="2020-08" db="EMBL/GenBank/DDBJ databases">
        <title>Sequencing the genomes of 1000 actinobacteria strains.</title>
        <authorList>
            <person name="Klenk H.-P."/>
        </authorList>
    </citation>
    <scope>NUCLEOTIDE SEQUENCE [LARGE SCALE GENOMIC DNA]</scope>
    <source>
        <strain evidence="2 3">DSM 44593</strain>
    </source>
</reference>
<proteinExistence type="predicted"/>
<feature type="transmembrane region" description="Helical" evidence="1">
    <location>
        <begin position="59"/>
        <end position="78"/>
    </location>
</feature>
<keyword evidence="1" id="KW-0812">Transmembrane</keyword>
<dbReference type="Pfam" id="PF12730">
    <property type="entry name" value="ABC2_membrane_4"/>
    <property type="match status" value="1"/>
</dbReference>
<organism evidence="2 3">
    <name type="scientific">Streptomonospora salina</name>
    <dbReference type="NCBI Taxonomy" id="104205"/>
    <lineage>
        <taxon>Bacteria</taxon>
        <taxon>Bacillati</taxon>
        <taxon>Actinomycetota</taxon>
        <taxon>Actinomycetes</taxon>
        <taxon>Streptosporangiales</taxon>
        <taxon>Nocardiopsidaceae</taxon>
        <taxon>Streptomonospora</taxon>
    </lineage>
</organism>
<feature type="transmembrane region" description="Helical" evidence="1">
    <location>
        <begin position="99"/>
        <end position="127"/>
    </location>
</feature>
<dbReference type="AlphaFoldDB" id="A0A841EGI3"/>